<evidence type="ECO:0000313" key="1">
    <source>
        <dbReference type="EMBL" id="MBI3128204.1"/>
    </source>
</evidence>
<gene>
    <name evidence="1" type="ORF">HYZ11_11415</name>
</gene>
<reference evidence="1" key="1">
    <citation type="submission" date="2020-07" db="EMBL/GenBank/DDBJ databases">
        <title>Huge and variable diversity of episymbiotic CPR bacteria and DPANN archaea in groundwater ecosystems.</title>
        <authorList>
            <person name="He C.Y."/>
            <person name="Keren R."/>
            <person name="Whittaker M."/>
            <person name="Farag I.F."/>
            <person name="Doudna J."/>
            <person name="Cate J.H.D."/>
            <person name="Banfield J.F."/>
        </authorList>
    </citation>
    <scope>NUCLEOTIDE SEQUENCE</scope>
    <source>
        <strain evidence="1">NC_groundwater_763_Ag_S-0.2um_68_21</strain>
    </source>
</reference>
<proteinExistence type="predicted"/>
<organism evidence="1 2">
    <name type="scientific">Tectimicrobiota bacterium</name>
    <dbReference type="NCBI Taxonomy" id="2528274"/>
    <lineage>
        <taxon>Bacteria</taxon>
        <taxon>Pseudomonadati</taxon>
        <taxon>Nitrospinota/Tectimicrobiota group</taxon>
        <taxon>Candidatus Tectimicrobiota</taxon>
    </lineage>
</organism>
<comment type="caution">
    <text evidence="1">The sequence shown here is derived from an EMBL/GenBank/DDBJ whole genome shotgun (WGS) entry which is preliminary data.</text>
</comment>
<evidence type="ECO:0000313" key="2">
    <source>
        <dbReference type="Proteomes" id="UP000782312"/>
    </source>
</evidence>
<dbReference type="EMBL" id="JACPUR010000024">
    <property type="protein sequence ID" value="MBI3128204.1"/>
    <property type="molecule type" value="Genomic_DNA"/>
</dbReference>
<sequence length="236" mass="27086">MPEKDRNLLFLLGHIANENIILQKLLLMCIPAGETEKTQEESWAVVTQSLLIAKVLVSKLFEAWNKVGLLIFNDKLFEGSLFADMPQYGKDALTELKRYFGQNNHFCTVRNKLTFHYDIPEIKKSFESLPETDELAILLGERNGNCLYYLSEVVMMETLVDRIYGGGREAAVNKFFDDLNNCSSYFGYFMQACMTVLIERNFEDKEHKEIEVVDPPSLDSIKIPFFVHVGDESSED</sequence>
<protein>
    <submittedName>
        <fullName evidence="1">Uncharacterized protein</fullName>
    </submittedName>
</protein>
<name>A0A932HYT5_UNCTE</name>
<dbReference type="AlphaFoldDB" id="A0A932HYT5"/>
<dbReference type="Proteomes" id="UP000782312">
    <property type="component" value="Unassembled WGS sequence"/>
</dbReference>
<accession>A0A932HYT5</accession>